<dbReference type="OrthoDB" id="4454541at2759"/>
<dbReference type="CDD" id="cd12148">
    <property type="entry name" value="fungal_TF_MHR"/>
    <property type="match status" value="1"/>
</dbReference>
<dbReference type="PANTHER" id="PTHR31845">
    <property type="entry name" value="FINGER DOMAIN PROTEIN, PUTATIVE-RELATED"/>
    <property type="match status" value="1"/>
</dbReference>
<keyword evidence="3" id="KW-0238">DNA-binding</keyword>
<dbReference type="EMBL" id="PKSG01000247">
    <property type="protein sequence ID" value="POR37425.1"/>
    <property type="molecule type" value="Genomic_DNA"/>
</dbReference>
<comment type="caution">
    <text evidence="7">The sequence shown here is derived from an EMBL/GenBank/DDBJ whole genome shotgun (WGS) entry which is preliminary data.</text>
</comment>
<keyword evidence="8" id="KW-1185">Reference proteome</keyword>
<dbReference type="InterPro" id="IPR007219">
    <property type="entry name" value="XnlR_reg_dom"/>
</dbReference>
<keyword evidence="5" id="KW-0539">Nucleus</keyword>
<dbReference type="Pfam" id="PF04082">
    <property type="entry name" value="Fungal_trans"/>
    <property type="match status" value="1"/>
</dbReference>
<organism evidence="7 8">
    <name type="scientific">Tolypocladium paradoxum</name>
    <dbReference type="NCBI Taxonomy" id="94208"/>
    <lineage>
        <taxon>Eukaryota</taxon>
        <taxon>Fungi</taxon>
        <taxon>Dikarya</taxon>
        <taxon>Ascomycota</taxon>
        <taxon>Pezizomycotina</taxon>
        <taxon>Sordariomycetes</taxon>
        <taxon>Hypocreomycetidae</taxon>
        <taxon>Hypocreales</taxon>
        <taxon>Ophiocordycipitaceae</taxon>
        <taxon>Tolypocladium</taxon>
    </lineage>
</organism>
<accession>A0A2S4L4R1</accession>
<evidence type="ECO:0000259" key="6">
    <source>
        <dbReference type="Pfam" id="PF04082"/>
    </source>
</evidence>
<dbReference type="GO" id="GO:0008270">
    <property type="term" value="F:zinc ion binding"/>
    <property type="evidence" value="ECO:0007669"/>
    <property type="project" value="InterPro"/>
</dbReference>
<dbReference type="STRING" id="94208.A0A2S4L4R1"/>
<name>A0A2S4L4R1_9HYPO</name>
<keyword evidence="2" id="KW-0805">Transcription regulation</keyword>
<evidence type="ECO:0000256" key="4">
    <source>
        <dbReference type="ARBA" id="ARBA00023163"/>
    </source>
</evidence>
<evidence type="ECO:0000256" key="2">
    <source>
        <dbReference type="ARBA" id="ARBA00023015"/>
    </source>
</evidence>
<comment type="subcellular location">
    <subcellularLocation>
        <location evidence="1">Nucleus</location>
    </subcellularLocation>
</comment>
<gene>
    <name evidence="7" type="ORF">TPAR_02368</name>
</gene>
<protein>
    <recommendedName>
        <fullName evidence="6">Xylanolytic transcriptional activator regulatory domain-containing protein</fullName>
    </recommendedName>
</protein>
<reference evidence="7 8" key="1">
    <citation type="submission" date="2018-01" db="EMBL/GenBank/DDBJ databases">
        <title>Harnessing the power of phylogenomics to disentangle the directionality and signatures of interkingdom host jumping in the parasitic fungal genus Tolypocladium.</title>
        <authorList>
            <person name="Quandt C.A."/>
            <person name="Patterson W."/>
            <person name="Spatafora J.W."/>
        </authorList>
    </citation>
    <scope>NUCLEOTIDE SEQUENCE [LARGE SCALE GENOMIC DNA]</scope>
    <source>
        <strain evidence="7 8">NRBC 100945</strain>
    </source>
</reference>
<dbReference type="GO" id="GO:0000976">
    <property type="term" value="F:transcription cis-regulatory region binding"/>
    <property type="evidence" value="ECO:0007669"/>
    <property type="project" value="TreeGrafter"/>
</dbReference>
<dbReference type="GO" id="GO:0000981">
    <property type="term" value="F:DNA-binding transcription factor activity, RNA polymerase II-specific"/>
    <property type="evidence" value="ECO:0007669"/>
    <property type="project" value="TreeGrafter"/>
</dbReference>
<dbReference type="PANTHER" id="PTHR31845:SF33">
    <property type="entry name" value="ZN(II)2CYS6 TRANSCRIPTION FACTOR (EUROFUNG)"/>
    <property type="match status" value="1"/>
</dbReference>
<evidence type="ECO:0000313" key="8">
    <source>
        <dbReference type="Proteomes" id="UP000237481"/>
    </source>
</evidence>
<evidence type="ECO:0000256" key="3">
    <source>
        <dbReference type="ARBA" id="ARBA00023125"/>
    </source>
</evidence>
<feature type="domain" description="Xylanolytic transcriptional activator regulatory" evidence="6">
    <location>
        <begin position="89"/>
        <end position="240"/>
    </location>
</feature>
<evidence type="ECO:0000256" key="5">
    <source>
        <dbReference type="ARBA" id="ARBA00023242"/>
    </source>
</evidence>
<evidence type="ECO:0000313" key="7">
    <source>
        <dbReference type="EMBL" id="POR37425.1"/>
    </source>
</evidence>
<sequence length="520" mass="58697">MESAPSHAAPRKIRKQRIPLKCDAQHPCSRPLGESIMGVHLNAASLPPTLAANDPKQKGLQVEIDNAQEPDFITAGLLTTEQAEANFGVFFQGCGHYFPFLDPKHDSIQRLRNRSILLFNTICAVGCRARIGPQSQFWRILDTHVSRMHDILTTTGEPSIETIQALLIRACYSSERSLLISMATRMALELGLPEAYTDLSNQIILGRLRTGLESLECDRLLQRTRTWLSILVLRLMLGIDTGKSLDFNLYGDVRRYLILLDKPFSTELDLCLLEQVELNVLRAGMYKSITEGLDANDEGLMNAVRDARIGTEVWFNDWTHIFECSTPGELVEDQSRVHACNGSYIDAMSPARTDILLMAKNALHQHLQATIAEPRLYIHNLRYATDYVWAKFVFCFLLLLDLSTLVSDDEDAQKSKLRLLPHGNALLRELADAGGIITGETCSYKSRDYLQILQNGVKDYARSISGILNAQPSTGSEEWSSPREMSLELSERSNGKTFVPEQFVFEWKFPHPWLREMWQA</sequence>
<dbReference type="GO" id="GO:0005634">
    <property type="term" value="C:nucleus"/>
    <property type="evidence" value="ECO:0007669"/>
    <property type="project" value="UniProtKB-SubCell"/>
</dbReference>
<dbReference type="AlphaFoldDB" id="A0A2S4L4R1"/>
<dbReference type="GO" id="GO:0006351">
    <property type="term" value="P:DNA-templated transcription"/>
    <property type="evidence" value="ECO:0007669"/>
    <property type="project" value="InterPro"/>
</dbReference>
<dbReference type="InterPro" id="IPR051089">
    <property type="entry name" value="prtT"/>
</dbReference>
<proteinExistence type="predicted"/>
<evidence type="ECO:0000256" key="1">
    <source>
        <dbReference type="ARBA" id="ARBA00004123"/>
    </source>
</evidence>
<dbReference type="Proteomes" id="UP000237481">
    <property type="component" value="Unassembled WGS sequence"/>
</dbReference>
<keyword evidence="4" id="KW-0804">Transcription</keyword>